<gene>
    <name evidence="1" type="ORF">F4820DRAFT_464231</name>
</gene>
<evidence type="ECO:0000313" key="2">
    <source>
        <dbReference type="Proteomes" id="UP001497700"/>
    </source>
</evidence>
<evidence type="ECO:0000313" key="1">
    <source>
        <dbReference type="EMBL" id="KAI4861903.1"/>
    </source>
</evidence>
<protein>
    <submittedName>
        <fullName evidence="1">Nuclear distribution protein nudF</fullName>
    </submittedName>
</protein>
<comment type="caution">
    <text evidence="1">The sequence shown here is derived from an EMBL/GenBank/DDBJ whole genome shotgun (WGS) entry which is preliminary data.</text>
</comment>
<proteinExistence type="predicted"/>
<name>A0ACB9YRV5_9PEZI</name>
<sequence>MAQILSNRQAEELAELQLGEDVLDTATTKKYKTLLEKKWTSVVRLQKKIMELESRNAALQSELDSVTPAAPPKRNKDPGSWLPKAPPRCTLESHRNTINCVAFHPMFSSVASSSDDYTIKIWDWELGELERTIKGHTRAVLDMDFGSPRSNILLVSCSSDLIIKLWDPSEDYKNIWTLPGHDHSVNVNTGFCLHTLQGHTGWVRDVSPSYDGHFLLSTGDDMTARLWDMSMTKPEYFALLAGMKRLPPLESSAEFMATGSRDKIIRLRNSRGTCIRTLVGYDNWVRALVFHPGGKYLLSVSDDKTLRCWGLSQDGKCVRVIQDAHERFITCLRWAPGIPQIATGENSVVTGESNGTPNGKPAAGPGTSDVQVRCVIATGGVDFKLRIFAN</sequence>
<organism evidence="1 2">
    <name type="scientific">Hypoxylon rubiginosum</name>
    <dbReference type="NCBI Taxonomy" id="110542"/>
    <lineage>
        <taxon>Eukaryota</taxon>
        <taxon>Fungi</taxon>
        <taxon>Dikarya</taxon>
        <taxon>Ascomycota</taxon>
        <taxon>Pezizomycotina</taxon>
        <taxon>Sordariomycetes</taxon>
        <taxon>Xylariomycetidae</taxon>
        <taxon>Xylariales</taxon>
        <taxon>Hypoxylaceae</taxon>
        <taxon>Hypoxylon</taxon>
    </lineage>
</organism>
<accession>A0ACB9YRV5</accession>
<dbReference type="Proteomes" id="UP001497700">
    <property type="component" value="Unassembled WGS sequence"/>
</dbReference>
<dbReference type="EMBL" id="MU393539">
    <property type="protein sequence ID" value="KAI4861903.1"/>
    <property type="molecule type" value="Genomic_DNA"/>
</dbReference>
<keyword evidence="2" id="KW-1185">Reference proteome</keyword>
<reference evidence="1 2" key="1">
    <citation type="journal article" date="2022" name="New Phytol.">
        <title>Ecological generalism drives hyperdiversity of secondary metabolite gene clusters in xylarialean endophytes.</title>
        <authorList>
            <person name="Franco M.E.E."/>
            <person name="Wisecaver J.H."/>
            <person name="Arnold A.E."/>
            <person name="Ju Y.M."/>
            <person name="Slot J.C."/>
            <person name="Ahrendt S."/>
            <person name="Moore L.P."/>
            <person name="Eastman K.E."/>
            <person name="Scott K."/>
            <person name="Konkel Z."/>
            <person name="Mondo S.J."/>
            <person name="Kuo A."/>
            <person name="Hayes R.D."/>
            <person name="Haridas S."/>
            <person name="Andreopoulos B."/>
            <person name="Riley R."/>
            <person name="LaButti K."/>
            <person name="Pangilinan J."/>
            <person name="Lipzen A."/>
            <person name="Amirebrahimi M."/>
            <person name="Yan J."/>
            <person name="Adam C."/>
            <person name="Keymanesh K."/>
            <person name="Ng V."/>
            <person name="Louie K."/>
            <person name="Northen T."/>
            <person name="Drula E."/>
            <person name="Henrissat B."/>
            <person name="Hsieh H.M."/>
            <person name="Youens-Clark K."/>
            <person name="Lutzoni F."/>
            <person name="Miadlikowska J."/>
            <person name="Eastwood D.C."/>
            <person name="Hamelin R.C."/>
            <person name="Grigoriev I.V."/>
            <person name="U'Ren J.M."/>
        </authorList>
    </citation>
    <scope>NUCLEOTIDE SEQUENCE [LARGE SCALE GENOMIC DNA]</scope>
    <source>
        <strain evidence="1 2">CBS 119005</strain>
    </source>
</reference>